<dbReference type="GO" id="GO:0003700">
    <property type="term" value="F:DNA-binding transcription factor activity"/>
    <property type="evidence" value="ECO:0007669"/>
    <property type="project" value="InterPro"/>
</dbReference>
<dbReference type="InterPro" id="IPR036890">
    <property type="entry name" value="HATPase_C_sf"/>
</dbReference>
<evidence type="ECO:0000259" key="15">
    <source>
        <dbReference type="PROSITE" id="PS50109"/>
    </source>
</evidence>
<dbReference type="Gene3D" id="1.10.10.60">
    <property type="entry name" value="Homeodomain-like"/>
    <property type="match status" value="1"/>
</dbReference>
<dbReference type="Gene3D" id="1.10.287.130">
    <property type="match status" value="1"/>
</dbReference>
<dbReference type="PRINTS" id="PR00344">
    <property type="entry name" value="BCTRLSENSOR"/>
</dbReference>
<evidence type="ECO:0000256" key="12">
    <source>
        <dbReference type="PROSITE-ProRule" id="PRU00169"/>
    </source>
</evidence>
<evidence type="ECO:0000256" key="6">
    <source>
        <dbReference type="ARBA" id="ARBA00022777"/>
    </source>
</evidence>
<feature type="domain" description="HTH araC/xylS-type" evidence="14">
    <location>
        <begin position="1239"/>
        <end position="1338"/>
    </location>
</feature>
<evidence type="ECO:0000259" key="14">
    <source>
        <dbReference type="PROSITE" id="PS01124"/>
    </source>
</evidence>
<dbReference type="KEGG" id="pseg:D3H65_30165"/>
<feature type="transmembrane region" description="Helical" evidence="13">
    <location>
        <begin position="775"/>
        <end position="793"/>
    </location>
</feature>
<dbReference type="Gene3D" id="3.40.50.2300">
    <property type="match status" value="1"/>
</dbReference>
<keyword evidence="13" id="KW-1133">Transmembrane helix</keyword>
<evidence type="ECO:0000313" key="17">
    <source>
        <dbReference type="EMBL" id="AXY77999.1"/>
    </source>
</evidence>
<keyword evidence="9" id="KW-0805">Transcription regulation</keyword>
<dbReference type="SMART" id="SM00388">
    <property type="entry name" value="HisKA"/>
    <property type="match status" value="1"/>
</dbReference>
<evidence type="ECO:0000256" key="10">
    <source>
        <dbReference type="ARBA" id="ARBA00023125"/>
    </source>
</evidence>
<dbReference type="SUPFAM" id="SSF46689">
    <property type="entry name" value="Homeodomain-like"/>
    <property type="match status" value="1"/>
</dbReference>
<dbReference type="OrthoDB" id="9809670at2"/>
<dbReference type="FunFam" id="3.30.565.10:FF:000037">
    <property type="entry name" value="Hybrid sensor histidine kinase/response regulator"/>
    <property type="match status" value="1"/>
</dbReference>
<evidence type="ECO:0000313" key="18">
    <source>
        <dbReference type="Proteomes" id="UP000263900"/>
    </source>
</evidence>
<accession>A0A3B7MXQ0</accession>
<dbReference type="PROSITE" id="PS50109">
    <property type="entry name" value="HIS_KIN"/>
    <property type="match status" value="1"/>
</dbReference>
<evidence type="ECO:0000256" key="11">
    <source>
        <dbReference type="ARBA" id="ARBA00023163"/>
    </source>
</evidence>
<dbReference type="InterPro" id="IPR003594">
    <property type="entry name" value="HATPase_dom"/>
</dbReference>
<keyword evidence="7" id="KW-0067">ATP-binding</keyword>
<dbReference type="PROSITE" id="PS50110">
    <property type="entry name" value="RESPONSE_REGULATORY"/>
    <property type="match status" value="1"/>
</dbReference>
<dbReference type="PROSITE" id="PS00041">
    <property type="entry name" value="HTH_ARAC_FAMILY_1"/>
    <property type="match status" value="1"/>
</dbReference>
<feature type="domain" description="Response regulatory" evidence="16">
    <location>
        <begin position="1092"/>
        <end position="1207"/>
    </location>
</feature>
<dbReference type="SUPFAM" id="SSF55874">
    <property type="entry name" value="ATPase domain of HSP90 chaperone/DNA topoisomerase II/histidine kinase"/>
    <property type="match status" value="1"/>
</dbReference>
<dbReference type="InterPro" id="IPR015943">
    <property type="entry name" value="WD40/YVTN_repeat-like_dom_sf"/>
</dbReference>
<dbReference type="InterPro" id="IPR011123">
    <property type="entry name" value="Y_Y_Y"/>
</dbReference>
<comment type="catalytic activity">
    <reaction evidence="1">
        <text>ATP + protein L-histidine = ADP + protein N-phospho-L-histidine.</text>
        <dbReference type="EC" id="2.7.13.3"/>
    </reaction>
</comment>
<dbReference type="InterPro" id="IPR036097">
    <property type="entry name" value="HisK_dim/P_sf"/>
</dbReference>
<keyword evidence="13" id="KW-0472">Membrane</keyword>
<dbReference type="InterPro" id="IPR003661">
    <property type="entry name" value="HisK_dim/P_dom"/>
</dbReference>
<dbReference type="InterPro" id="IPR011110">
    <property type="entry name" value="Reg_prop"/>
</dbReference>
<keyword evidence="18" id="KW-1185">Reference proteome</keyword>
<dbReference type="InterPro" id="IPR005467">
    <property type="entry name" value="His_kinase_dom"/>
</dbReference>
<dbReference type="Pfam" id="PF00512">
    <property type="entry name" value="HisKA"/>
    <property type="match status" value="1"/>
</dbReference>
<dbReference type="Pfam" id="PF12833">
    <property type="entry name" value="HTH_18"/>
    <property type="match status" value="1"/>
</dbReference>
<evidence type="ECO:0000256" key="7">
    <source>
        <dbReference type="ARBA" id="ARBA00022840"/>
    </source>
</evidence>
<dbReference type="InterPro" id="IPR018062">
    <property type="entry name" value="HTH_AraC-typ_CS"/>
</dbReference>
<evidence type="ECO:0000256" key="5">
    <source>
        <dbReference type="ARBA" id="ARBA00022741"/>
    </source>
</evidence>
<dbReference type="SMART" id="SM00342">
    <property type="entry name" value="HTH_ARAC"/>
    <property type="match status" value="1"/>
</dbReference>
<evidence type="ECO:0000256" key="4">
    <source>
        <dbReference type="ARBA" id="ARBA00022679"/>
    </source>
</evidence>
<evidence type="ECO:0000256" key="1">
    <source>
        <dbReference type="ARBA" id="ARBA00000085"/>
    </source>
</evidence>
<evidence type="ECO:0000256" key="9">
    <source>
        <dbReference type="ARBA" id="ARBA00023015"/>
    </source>
</evidence>
<dbReference type="SMART" id="SM00387">
    <property type="entry name" value="HATPase_c"/>
    <property type="match status" value="1"/>
</dbReference>
<evidence type="ECO:0000256" key="8">
    <source>
        <dbReference type="ARBA" id="ARBA00023012"/>
    </source>
</evidence>
<proteinExistence type="predicted"/>
<dbReference type="GO" id="GO:0000155">
    <property type="term" value="F:phosphorelay sensor kinase activity"/>
    <property type="evidence" value="ECO:0007669"/>
    <property type="project" value="InterPro"/>
</dbReference>
<dbReference type="Pfam" id="PF00072">
    <property type="entry name" value="Response_reg"/>
    <property type="match status" value="1"/>
</dbReference>
<dbReference type="SUPFAM" id="SSF63829">
    <property type="entry name" value="Calcium-dependent phosphotriesterase"/>
    <property type="match status" value="2"/>
</dbReference>
<keyword evidence="6 17" id="KW-0418">Kinase</keyword>
<keyword evidence="13" id="KW-0812">Transmembrane</keyword>
<evidence type="ECO:0000256" key="2">
    <source>
        <dbReference type="ARBA" id="ARBA00012438"/>
    </source>
</evidence>
<dbReference type="SMART" id="SM00448">
    <property type="entry name" value="REC"/>
    <property type="match status" value="1"/>
</dbReference>
<dbReference type="EC" id="2.7.13.3" evidence="2"/>
<keyword evidence="8" id="KW-0902">Two-component regulatory system</keyword>
<dbReference type="Pfam" id="PF07495">
    <property type="entry name" value="Y_Y_Y"/>
    <property type="match status" value="1"/>
</dbReference>
<dbReference type="SUPFAM" id="SSF47384">
    <property type="entry name" value="Homodimeric domain of signal transducing histidine kinase"/>
    <property type="match status" value="1"/>
</dbReference>
<organism evidence="17 18">
    <name type="scientific">Paraflavitalea soli</name>
    <dbReference type="NCBI Taxonomy" id="2315862"/>
    <lineage>
        <taxon>Bacteria</taxon>
        <taxon>Pseudomonadati</taxon>
        <taxon>Bacteroidota</taxon>
        <taxon>Chitinophagia</taxon>
        <taxon>Chitinophagales</taxon>
        <taxon>Chitinophagaceae</taxon>
        <taxon>Paraflavitalea</taxon>
    </lineage>
</organism>
<dbReference type="Pfam" id="PF02518">
    <property type="entry name" value="HATPase_c"/>
    <property type="match status" value="1"/>
</dbReference>
<feature type="modified residue" description="4-aspartylphosphate" evidence="12">
    <location>
        <position position="1140"/>
    </location>
</feature>
<dbReference type="Pfam" id="PF07494">
    <property type="entry name" value="Reg_prop"/>
    <property type="match status" value="3"/>
</dbReference>
<gene>
    <name evidence="17" type="ORF">D3H65_30165</name>
</gene>
<keyword evidence="5" id="KW-0547">Nucleotide-binding</keyword>
<dbReference type="InterPro" id="IPR001789">
    <property type="entry name" value="Sig_transdc_resp-reg_receiver"/>
</dbReference>
<evidence type="ECO:0000259" key="16">
    <source>
        <dbReference type="PROSITE" id="PS50110"/>
    </source>
</evidence>
<feature type="domain" description="Histidine kinase" evidence="15">
    <location>
        <begin position="829"/>
        <end position="1040"/>
    </location>
</feature>
<keyword evidence="3 12" id="KW-0597">Phosphoprotein</keyword>
<keyword evidence="11" id="KW-0804">Transcription</keyword>
<reference evidence="17 18" key="1">
    <citation type="submission" date="2018-09" db="EMBL/GenBank/DDBJ databases">
        <title>Genome sequencing of strain 6GH32-13.</title>
        <authorList>
            <person name="Weon H.-Y."/>
            <person name="Heo J."/>
            <person name="Kwon S.-W."/>
        </authorList>
    </citation>
    <scope>NUCLEOTIDE SEQUENCE [LARGE SCALE GENOMIC DNA]</scope>
    <source>
        <strain evidence="17 18">5GH32-13</strain>
    </source>
</reference>
<dbReference type="PANTHER" id="PTHR43547">
    <property type="entry name" value="TWO-COMPONENT HISTIDINE KINASE"/>
    <property type="match status" value="1"/>
</dbReference>
<protein>
    <recommendedName>
        <fullName evidence="2">histidine kinase</fullName>
        <ecNumber evidence="2">2.7.13.3</ecNumber>
    </recommendedName>
</protein>
<dbReference type="CDD" id="cd00082">
    <property type="entry name" value="HisKA"/>
    <property type="match status" value="1"/>
</dbReference>
<dbReference type="Gene3D" id="2.130.10.10">
    <property type="entry name" value="YVTN repeat-like/Quinoprotein amine dehydrogenase"/>
    <property type="match status" value="2"/>
</dbReference>
<dbReference type="InterPro" id="IPR004358">
    <property type="entry name" value="Sig_transdc_His_kin-like_C"/>
</dbReference>
<dbReference type="Gene3D" id="3.30.565.10">
    <property type="entry name" value="Histidine kinase-like ATPase, C-terminal domain"/>
    <property type="match status" value="1"/>
</dbReference>
<dbReference type="InterPro" id="IPR009057">
    <property type="entry name" value="Homeodomain-like_sf"/>
</dbReference>
<dbReference type="Gene3D" id="2.60.40.10">
    <property type="entry name" value="Immunoglobulins"/>
    <property type="match status" value="1"/>
</dbReference>
<dbReference type="SUPFAM" id="SSF52172">
    <property type="entry name" value="CheY-like"/>
    <property type="match status" value="1"/>
</dbReference>
<evidence type="ECO:0000256" key="13">
    <source>
        <dbReference type="SAM" id="Phobius"/>
    </source>
</evidence>
<dbReference type="GO" id="GO:0005524">
    <property type="term" value="F:ATP binding"/>
    <property type="evidence" value="ECO:0007669"/>
    <property type="project" value="UniProtKB-KW"/>
</dbReference>
<dbReference type="PANTHER" id="PTHR43547:SF2">
    <property type="entry name" value="HYBRID SIGNAL TRANSDUCTION HISTIDINE KINASE C"/>
    <property type="match status" value="1"/>
</dbReference>
<dbReference type="FunFam" id="2.60.40.10:FF:000791">
    <property type="entry name" value="Two-component system sensor histidine kinase/response regulator"/>
    <property type="match status" value="1"/>
</dbReference>
<keyword evidence="4" id="KW-0808">Transferase</keyword>
<dbReference type="RefSeq" id="WP_119053872.1">
    <property type="nucleotide sequence ID" value="NZ_CP032157.1"/>
</dbReference>
<dbReference type="InterPro" id="IPR011006">
    <property type="entry name" value="CheY-like_superfamily"/>
</dbReference>
<name>A0A3B7MXQ0_9BACT</name>
<dbReference type="EMBL" id="CP032157">
    <property type="protein sequence ID" value="AXY77999.1"/>
    <property type="molecule type" value="Genomic_DNA"/>
</dbReference>
<dbReference type="PROSITE" id="PS01124">
    <property type="entry name" value="HTH_ARAC_FAMILY_2"/>
    <property type="match status" value="1"/>
</dbReference>
<dbReference type="Proteomes" id="UP000263900">
    <property type="component" value="Chromosome"/>
</dbReference>
<dbReference type="GO" id="GO:0043565">
    <property type="term" value="F:sequence-specific DNA binding"/>
    <property type="evidence" value="ECO:0007669"/>
    <property type="project" value="InterPro"/>
</dbReference>
<dbReference type="InterPro" id="IPR013783">
    <property type="entry name" value="Ig-like_fold"/>
</dbReference>
<sequence length="1354" mass="153390">MLIKIRFLAALFLAGSLTVGGAPGLPVRYLGIEQGLSNNAILSFYQDHRGFMWVGTYDGLNRYDGYNFRVFRNIIGDSTSLSTNNVYHLEGDARHNIWVGGQNGLNIYNPLTEKFTATWYMDAASHKREKIQHEISFIKSINQRTVLAASHFNGLLLFEDNSYTGTQIPLSTPAGNIYNYQAREIQYDQQRNKIWVFVQGYGLYAYDPAKKAMTLVNNYITQANCMQVTSQGDLWIGNARGLFLLNTGTNVLSANWMPDNCTVVNLCLDKKEVLWVGSDGSGLYQVYTGAAKAIPYQLPGSIPVINSNVVYAIQEDRDGRMWIGTLRGGINIIEPQAQPFRHITCNAPGDNRPMDNFILSFCEDQQRNVFIGTDGAGLRYWDRQKNTFTPFRHDASNTASISSDFITGIIKDEHEDIWLSTWFGAINRLKKNSRTFERFRLFNPKTNAEENNSWLVYEDAQKIIWASATNDGSLYRFNRQQNRFELFDPAIVNLQSMAEDKAGNLWGGNYTSIIRIDRVNKRHQVYPIGFPVRSIHEDRKGNFWLGTQGAGLLLMDKATGKYKQYTTSEGLPGNSILRMLEDGKGNLWISTYNGLARFNPATGTCTNFSQADGLQSNQFSFNAALALSGGEFLFGGIKGFNIFHPDSIKEQLQTPQVFLDGLKINNRLLQEEDASITARNLETVQHITVPYDQAMLSLDFIALDYSGAQKIKYAYFLQGWDKTWNYARGSRTANYSRLQEGSYQFMVKASNPDGSWGREENLLQVTILPPWFRTWWAYSLYALVVFGLIYAYIRYTRRQERLRYEIRLAHVENEKDKELMEKKLAFFTNISHEFRTPLSLIINPIREKLTQSPDVALTTAYRNARRLLSLVDQLLLFRKAGSGADLLKVSYLNITHLCHEVYQCFVQQANARHIRYEFSTAAPEIMLYADYEKMEIALFNLLSNAFKFTPDGGAITCAVAETNDSISIVIGDTGCGIAEAESGNIFEKFQQAAAGRTQKTGFGIGLYLVRHFVTSHQGTITVKSKEQEGTEFTIHLLKGREHLPVNSIEATGNNDHQLLEELAGEAQAPVVQPIPIPAGGRNAEELITERKTVLVVDDNAEMREYLQHIFSHKYYIYTAENGIKGLELATQHLPDIIISDINMDGLDGLELCRKVKQSDTLGHIPVILLTAASSADTKLKGIEGGADDYMTKPFDSQLLLARVETIVKNRHQLQRYFLDSITLQETSVKVPAEYGEFLRRCIQVVEQNLDTEDFTIQKFCKAMGLSRSTLYLKVKHISGQSLNAFIRSVRLRRAAVLMIRENMNVNQAAFQVGIADVRYFREQFVKLFGMTPSEYIRKYRQSFNNDLNIIRSDD</sequence>
<evidence type="ECO:0000256" key="3">
    <source>
        <dbReference type="ARBA" id="ARBA00022553"/>
    </source>
</evidence>
<dbReference type="InterPro" id="IPR018060">
    <property type="entry name" value="HTH_AraC"/>
</dbReference>
<keyword evidence="10" id="KW-0238">DNA-binding</keyword>